<dbReference type="AlphaFoldDB" id="A0A5C7I1H4"/>
<evidence type="ECO:0000256" key="1">
    <source>
        <dbReference type="ARBA" id="ARBA00004123"/>
    </source>
</evidence>
<name>A0A5C7I1H4_9ROSI</name>
<dbReference type="InterPro" id="IPR036093">
    <property type="entry name" value="NAC_dom_sf"/>
</dbReference>
<evidence type="ECO:0000313" key="8">
    <source>
        <dbReference type="Proteomes" id="UP000323000"/>
    </source>
</evidence>
<dbReference type="SUPFAM" id="SSF101941">
    <property type="entry name" value="NAC domain"/>
    <property type="match status" value="1"/>
</dbReference>
<feature type="domain" description="NAC" evidence="6">
    <location>
        <begin position="3"/>
        <end position="148"/>
    </location>
</feature>
<evidence type="ECO:0000256" key="5">
    <source>
        <dbReference type="ARBA" id="ARBA00023242"/>
    </source>
</evidence>
<evidence type="ECO:0000259" key="6">
    <source>
        <dbReference type="PROSITE" id="PS51005"/>
    </source>
</evidence>
<keyword evidence="4" id="KW-0804">Transcription</keyword>
<dbReference type="PROSITE" id="PS51005">
    <property type="entry name" value="NAC"/>
    <property type="match status" value="1"/>
</dbReference>
<dbReference type="GO" id="GO:0003677">
    <property type="term" value="F:DNA binding"/>
    <property type="evidence" value="ECO:0007669"/>
    <property type="project" value="UniProtKB-KW"/>
</dbReference>
<evidence type="ECO:0000256" key="4">
    <source>
        <dbReference type="ARBA" id="ARBA00023163"/>
    </source>
</evidence>
<comment type="subcellular location">
    <subcellularLocation>
        <location evidence="1">Nucleus</location>
    </subcellularLocation>
</comment>
<dbReference type="GO" id="GO:0005634">
    <property type="term" value="C:nucleus"/>
    <property type="evidence" value="ECO:0007669"/>
    <property type="project" value="UniProtKB-SubCell"/>
</dbReference>
<comment type="caution">
    <text evidence="7">The sequence shown here is derived from an EMBL/GenBank/DDBJ whole genome shotgun (WGS) entry which is preliminary data.</text>
</comment>
<evidence type="ECO:0000313" key="7">
    <source>
        <dbReference type="EMBL" id="TXG63137.1"/>
    </source>
</evidence>
<dbReference type="InterPro" id="IPR003441">
    <property type="entry name" value="NAC-dom"/>
</dbReference>
<proteinExistence type="predicted"/>
<sequence length="233" mass="27404">MDNDPGNRFYPTEEQIILHYLEGKMQGRHFPNVIHEINICNFDPWDLPGQAAWQSNDPVWWFFSEPDYKYANSPRVNRKTKSGYWKPTGSERIIRDMHGREIGIKKNLVFRLSSSNKGAKTIWVMHEYHSNNARFYQKPFVLFRLKRKSDYDDSDTCDQMASQQSQLALTELAELGAYAPYIARRVVQRLTSCKPLYFWVYKELTKESLKIEEENTSLCGEGTSPESGKWKWE</sequence>
<keyword evidence="8" id="KW-1185">Reference proteome</keyword>
<accession>A0A5C7I1H4</accession>
<dbReference type="Pfam" id="PF02365">
    <property type="entry name" value="NAM"/>
    <property type="match status" value="1"/>
</dbReference>
<dbReference type="Proteomes" id="UP000323000">
    <property type="component" value="Chromosome 4"/>
</dbReference>
<dbReference type="EMBL" id="VAHF01000004">
    <property type="protein sequence ID" value="TXG63137.1"/>
    <property type="molecule type" value="Genomic_DNA"/>
</dbReference>
<keyword evidence="5" id="KW-0539">Nucleus</keyword>
<dbReference type="PANTHER" id="PTHR31989">
    <property type="entry name" value="NAC DOMAIN-CONTAINING PROTEIN 82-RELATED"/>
    <property type="match status" value="1"/>
</dbReference>
<gene>
    <name evidence="7" type="ORF">EZV62_010131</name>
</gene>
<evidence type="ECO:0000256" key="3">
    <source>
        <dbReference type="ARBA" id="ARBA00023125"/>
    </source>
</evidence>
<keyword evidence="3" id="KW-0238">DNA-binding</keyword>
<evidence type="ECO:0000256" key="2">
    <source>
        <dbReference type="ARBA" id="ARBA00023015"/>
    </source>
</evidence>
<reference evidence="8" key="1">
    <citation type="journal article" date="2019" name="Gigascience">
        <title>De novo genome assembly of the endangered Acer yangbiense, a plant species with extremely small populations endemic to Yunnan Province, China.</title>
        <authorList>
            <person name="Yang J."/>
            <person name="Wariss H.M."/>
            <person name="Tao L."/>
            <person name="Zhang R."/>
            <person name="Yun Q."/>
            <person name="Hollingsworth P."/>
            <person name="Dao Z."/>
            <person name="Luo G."/>
            <person name="Guo H."/>
            <person name="Ma Y."/>
            <person name="Sun W."/>
        </authorList>
    </citation>
    <scope>NUCLEOTIDE SEQUENCE [LARGE SCALE GENOMIC DNA]</scope>
    <source>
        <strain evidence="8">cv. Malutang</strain>
    </source>
</reference>
<organism evidence="7 8">
    <name type="scientific">Acer yangbiense</name>
    <dbReference type="NCBI Taxonomy" id="1000413"/>
    <lineage>
        <taxon>Eukaryota</taxon>
        <taxon>Viridiplantae</taxon>
        <taxon>Streptophyta</taxon>
        <taxon>Embryophyta</taxon>
        <taxon>Tracheophyta</taxon>
        <taxon>Spermatophyta</taxon>
        <taxon>Magnoliopsida</taxon>
        <taxon>eudicotyledons</taxon>
        <taxon>Gunneridae</taxon>
        <taxon>Pentapetalae</taxon>
        <taxon>rosids</taxon>
        <taxon>malvids</taxon>
        <taxon>Sapindales</taxon>
        <taxon>Sapindaceae</taxon>
        <taxon>Hippocastanoideae</taxon>
        <taxon>Acereae</taxon>
        <taxon>Acer</taxon>
    </lineage>
</organism>
<dbReference type="OrthoDB" id="737278at2759"/>
<keyword evidence="2" id="KW-0805">Transcription regulation</keyword>
<dbReference type="Gene3D" id="2.170.150.80">
    <property type="entry name" value="NAC domain"/>
    <property type="match status" value="1"/>
</dbReference>
<dbReference type="GO" id="GO:0006355">
    <property type="term" value="P:regulation of DNA-templated transcription"/>
    <property type="evidence" value="ECO:0007669"/>
    <property type="project" value="InterPro"/>
</dbReference>
<protein>
    <recommendedName>
        <fullName evidence="6">NAC domain-containing protein</fullName>
    </recommendedName>
</protein>